<evidence type="ECO:0000256" key="1">
    <source>
        <dbReference type="ARBA" id="ARBA00009764"/>
    </source>
</evidence>
<evidence type="ECO:0000259" key="6">
    <source>
        <dbReference type="Pfam" id="PF02465"/>
    </source>
</evidence>
<evidence type="ECO:0000256" key="2">
    <source>
        <dbReference type="ARBA" id="ARBA00011255"/>
    </source>
</evidence>
<comment type="subunit">
    <text evidence="2 5">Homopentamer.</text>
</comment>
<dbReference type="Pfam" id="PF02465">
    <property type="entry name" value="FliD_N"/>
    <property type="match status" value="1"/>
</dbReference>
<evidence type="ECO:0000313" key="8">
    <source>
        <dbReference type="EMBL" id="GLI38483.1"/>
    </source>
</evidence>
<gene>
    <name evidence="8" type="primary">fliD</name>
    <name evidence="8" type="ORF">GHYDROH2_19840</name>
</gene>
<proteinExistence type="inferred from homology"/>
<keyword evidence="5" id="KW-0964">Secreted</keyword>
<evidence type="ECO:0000256" key="5">
    <source>
        <dbReference type="RuleBase" id="RU362066"/>
    </source>
</evidence>
<keyword evidence="3" id="KW-0175">Coiled coil</keyword>
<dbReference type="AlphaFoldDB" id="A0A9W6G174"/>
<dbReference type="InterPro" id="IPR003481">
    <property type="entry name" value="FliD_N"/>
</dbReference>
<dbReference type="EMBL" id="BSDS01000001">
    <property type="protein sequence ID" value="GLI38483.1"/>
    <property type="molecule type" value="Genomic_DNA"/>
</dbReference>
<dbReference type="GO" id="GO:0009421">
    <property type="term" value="C:bacterial-type flagellum filament cap"/>
    <property type="evidence" value="ECO:0007669"/>
    <property type="project" value="InterPro"/>
</dbReference>
<evidence type="ECO:0000256" key="4">
    <source>
        <dbReference type="ARBA" id="ARBA00023143"/>
    </source>
</evidence>
<keyword evidence="8" id="KW-0282">Flagellum</keyword>
<evidence type="ECO:0000259" key="7">
    <source>
        <dbReference type="Pfam" id="PF07195"/>
    </source>
</evidence>
<dbReference type="Pfam" id="PF07195">
    <property type="entry name" value="FliD_C"/>
    <property type="match status" value="1"/>
</dbReference>
<accession>A0A9W6G174</accession>
<sequence length="474" mass="49863">MADINFSGLASGIDTQSMITQLMYLERAPERLLQTKQKKLQSQIDLYKQIKDSLSELQKSAQSIKTSSTFKGLKTDVGDSSVLTASASSTAMEGVHTVEVTALARSQRQVSIGYASNSSLTFNTGSFTIDDGTGTVKTVNIAEGQNSLNGIVTAINESGANVTASIINDGSGTPYRLVVTGKDTKNYTVDFSGLAVPPAGGTGALAPTLLGVGDPTYQAGTPASFKVDGVTITRTSNTVTDVLPGVTFSLLKEGATTSVTVSNDTDDVTKKINDFVKEFNDAVTLINKQSVYDSTGKTTGALSGDATLRTVQSQLQRLVTTSVSGASGAFKTLASIGITTDSKTGNLSVDSSKLADALKSNFDGVVDLFTHNGDKTGLADNQYGLAQQFNLVLDRVTHSYAEGSTNNGLIESRIYGLNKSITDIDKQIDSMEDRMVQREAVLKQKFSAMESMISRLSSQGNSLLSAISGSIMGS</sequence>
<feature type="domain" description="Flagellar hook-associated protein 2 C-terminal" evidence="7">
    <location>
        <begin position="222"/>
        <end position="457"/>
    </location>
</feature>
<dbReference type="GO" id="GO:0005576">
    <property type="term" value="C:extracellular region"/>
    <property type="evidence" value="ECO:0007669"/>
    <property type="project" value="UniProtKB-SubCell"/>
</dbReference>
<organism evidence="8 9">
    <name type="scientific">Geobacter hydrogenophilus</name>
    <dbReference type="NCBI Taxonomy" id="40983"/>
    <lineage>
        <taxon>Bacteria</taxon>
        <taxon>Pseudomonadati</taxon>
        <taxon>Thermodesulfobacteriota</taxon>
        <taxon>Desulfuromonadia</taxon>
        <taxon>Geobacterales</taxon>
        <taxon>Geobacteraceae</taxon>
        <taxon>Geobacter</taxon>
    </lineage>
</organism>
<dbReference type="GO" id="GO:0071973">
    <property type="term" value="P:bacterial-type flagellum-dependent cell motility"/>
    <property type="evidence" value="ECO:0007669"/>
    <property type="project" value="TreeGrafter"/>
</dbReference>
<keyword evidence="8" id="KW-0969">Cilium</keyword>
<evidence type="ECO:0000256" key="3">
    <source>
        <dbReference type="ARBA" id="ARBA00023054"/>
    </source>
</evidence>
<dbReference type="RefSeq" id="WP_214186419.1">
    <property type="nucleotide sequence ID" value="NZ_BSDS01000001.1"/>
</dbReference>
<keyword evidence="4 5" id="KW-0975">Bacterial flagellum</keyword>
<feature type="domain" description="Flagellar hook-associated protein 2 N-terminal" evidence="6">
    <location>
        <begin position="11"/>
        <end position="107"/>
    </location>
</feature>
<keyword evidence="9" id="KW-1185">Reference proteome</keyword>
<comment type="similarity">
    <text evidence="1 5">Belongs to the FliD family.</text>
</comment>
<dbReference type="Proteomes" id="UP001144352">
    <property type="component" value="Unassembled WGS sequence"/>
</dbReference>
<dbReference type="PANTHER" id="PTHR30288">
    <property type="entry name" value="FLAGELLAR CAP/ASSEMBLY PROTEIN FLID"/>
    <property type="match status" value="1"/>
</dbReference>
<name>A0A9W6G174_9BACT</name>
<reference evidence="8" key="1">
    <citation type="submission" date="2022-12" db="EMBL/GenBank/DDBJ databases">
        <title>Reference genome sequencing for broad-spectrum identification of bacterial and archaeal isolates by mass spectrometry.</title>
        <authorList>
            <person name="Sekiguchi Y."/>
            <person name="Tourlousse D.M."/>
        </authorList>
    </citation>
    <scope>NUCLEOTIDE SEQUENCE</scope>
    <source>
        <strain evidence="8">H2</strain>
    </source>
</reference>
<comment type="subcellular location">
    <subcellularLocation>
        <location evidence="5">Secreted</location>
    </subcellularLocation>
    <subcellularLocation>
        <location evidence="5">Bacterial flagellum</location>
    </subcellularLocation>
</comment>
<comment type="function">
    <text evidence="5">Required for morphogenesis and for the elongation of the flagellar filament by facilitating polymerization of the flagellin monomers at the tip of growing filament. Forms a capping structure, which prevents flagellin subunits (transported through the central channel of the flagellum) from leaking out without polymerization at the distal end.</text>
</comment>
<dbReference type="InterPro" id="IPR040026">
    <property type="entry name" value="FliD"/>
</dbReference>
<protein>
    <recommendedName>
        <fullName evidence="5">Flagellar hook-associated protein 2</fullName>
        <shortName evidence="5">HAP2</shortName>
    </recommendedName>
    <alternativeName>
        <fullName evidence="5">Flagellar cap protein</fullName>
    </alternativeName>
</protein>
<keyword evidence="8" id="KW-0966">Cell projection</keyword>
<dbReference type="PANTHER" id="PTHR30288:SF0">
    <property type="entry name" value="FLAGELLAR HOOK-ASSOCIATED PROTEIN 2"/>
    <property type="match status" value="1"/>
</dbReference>
<dbReference type="GO" id="GO:0007155">
    <property type="term" value="P:cell adhesion"/>
    <property type="evidence" value="ECO:0007669"/>
    <property type="project" value="InterPro"/>
</dbReference>
<dbReference type="GO" id="GO:0009424">
    <property type="term" value="C:bacterial-type flagellum hook"/>
    <property type="evidence" value="ECO:0007669"/>
    <property type="project" value="UniProtKB-UniRule"/>
</dbReference>
<evidence type="ECO:0000313" key="9">
    <source>
        <dbReference type="Proteomes" id="UP001144352"/>
    </source>
</evidence>
<dbReference type="InterPro" id="IPR010809">
    <property type="entry name" value="FliD_C"/>
</dbReference>
<comment type="caution">
    <text evidence="8">The sequence shown here is derived from an EMBL/GenBank/DDBJ whole genome shotgun (WGS) entry which is preliminary data.</text>
</comment>